<dbReference type="CDD" id="cd00609">
    <property type="entry name" value="AAT_like"/>
    <property type="match status" value="1"/>
</dbReference>
<keyword evidence="5" id="KW-0804">Transcription</keyword>
<proteinExistence type="inferred from homology"/>
<dbReference type="InterPro" id="IPR000524">
    <property type="entry name" value="Tscrpt_reg_HTH_GntR"/>
</dbReference>
<evidence type="ECO:0000259" key="6">
    <source>
        <dbReference type="PROSITE" id="PS50949"/>
    </source>
</evidence>
<reference evidence="7" key="1">
    <citation type="journal article" date="2021" name="PeerJ">
        <title>Extensive microbial diversity within the chicken gut microbiome revealed by metagenomics and culture.</title>
        <authorList>
            <person name="Gilroy R."/>
            <person name="Ravi A."/>
            <person name="Getino M."/>
            <person name="Pursley I."/>
            <person name="Horton D.L."/>
            <person name="Alikhan N.F."/>
            <person name="Baker D."/>
            <person name="Gharbi K."/>
            <person name="Hall N."/>
            <person name="Watson M."/>
            <person name="Adriaenssens E.M."/>
            <person name="Foster-Nyarko E."/>
            <person name="Jarju S."/>
            <person name="Secka A."/>
            <person name="Antonio M."/>
            <person name="Oren A."/>
            <person name="Chaudhuri R.R."/>
            <person name="La Ragione R."/>
            <person name="Hildebrand F."/>
            <person name="Pallen M.J."/>
        </authorList>
    </citation>
    <scope>NUCLEOTIDE SEQUENCE</scope>
    <source>
        <strain evidence="7">B5_2728</strain>
    </source>
</reference>
<organism evidence="7 8">
    <name type="scientific">Candidatus Allofournierella pullistercoris</name>
    <dbReference type="NCBI Taxonomy" id="2838597"/>
    <lineage>
        <taxon>Bacteria</taxon>
        <taxon>Bacillati</taxon>
        <taxon>Bacillota</taxon>
        <taxon>Clostridia</taxon>
        <taxon>Eubacteriales</taxon>
        <taxon>Oscillospiraceae</taxon>
        <taxon>Allofournierella</taxon>
    </lineage>
</organism>
<dbReference type="CDD" id="cd07377">
    <property type="entry name" value="WHTH_GntR"/>
    <property type="match status" value="1"/>
</dbReference>
<protein>
    <submittedName>
        <fullName evidence="7">PLP-dependent aminotransferase family protein</fullName>
    </submittedName>
</protein>
<dbReference type="SMART" id="SM00345">
    <property type="entry name" value="HTH_GNTR"/>
    <property type="match status" value="1"/>
</dbReference>
<dbReference type="InterPro" id="IPR015424">
    <property type="entry name" value="PyrdxlP-dep_Trfase"/>
</dbReference>
<keyword evidence="3" id="KW-0805">Transcription regulation</keyword>
<evidence type="ECO:0000256" key="3">
    <source>
        <dbReference type="ARBA" id="ARBA00023015"/>
    </source>
</evidence>
<evidence type="ECO:0000256" key="4">
    <source>
        <dbReference type="ARBA" id="ARBA00023125"/>
    </source>
</evidence>
<evidence type="ECO:0000256" key="1">
    <source>
        <dbReference type="ARBA" id="ARBA00005384"/>
    </source>
</evidence>
<keyword evidence="7" id="KW-0808">Transferase</keyword>
<dbReference type="InterPro" id="IPR036388">
    <property type="entry name" value="WH-like_DNA-bd_sf"/>
</dbReference>
<dbReference type="InterPro" id="IPR015421">
    <property type="entry name" value="PyrdxlP-dep_Trfase_major"/>
</dbReference>
<dbReference type="PROSITE" id="PS50949">
    <property type="entry name" value="HTH_GNTR"/>
    <property type="match status" value="1"/>
</dbReference>
<comment type="similarity">
    <text evidence="1">In the C-terminal section; belongs to the class-I pyridoxal-phosphate-dependent aminotransferase family.</text>
</comment>
<dbReference type="Gene3D" id="1.10.10.10">
    <property type="entry name" value="Winged helix-like DNA-binding domain superfamily/Winged helix DNA-binding domain"/>
    <property type="match status" value="1"/>
</dbReference>
<dbReference type="SUPFAM" id="SSF53383">
    <property type="entry name" value="PLP-dependent transferases"/>
    <property type="match status" value="1"/>
</dbReference>
<dbReference type="PANTHER" id="PTHR46577:SF1">
    <property type="entry name" value="HTH-TYPE TRANSCRIPTIONAL REGULATORY PROTEIN GABR"/>
    <property type="match status" value="1"/>
</dbReference>
<dbReference type="InterPro" id="IPR051446">
    <property type="entry name" value="HTH_trans_reg/aminotransferase"/>
</dbReference>
<dbReference type="Proteomes" id="UP000713596">
    <property type="component" value="Unassembled WGS sequence"/>
</dbReference>
<reference evidence="7" key="2">
    <citation type="submission" date="2021-04" db="EMBL/GenBank/DDBJ databases">
        <authorList>
            <person name="Gilroy R."/>
        </authorList>
    </citation>
    <scope>NUCLEOTIDE SEQUENCE</scope>
    <source>
        <strain evidence="7">B5_2728</strain>
    </source>
</reference>
<dbReference type="PANTHER" id="PTHR46577">
    <property type="entry name" value="HTH-TYPE TRANSCRIPTIONAL REGULATORY PROTEIN GABR"/>
    <property type="match status" value="1"/>
</dbReference>
<dbReference type="GO" id="GO:0008483">
    <property type="term" value="F:transaminase activity"/>
    <property type="evidence" value="ECO:0007669"/>
    <property type="project" value="UniProtKB-KW"/>
</dbReference>
<dbReference type="AlphaFoldDB" id="A0A948T1M7"/>
<keyword evidence="4" id="KW-0238">DNA-binding</keyword>
<dbReference type="GO" id="GO:0003700">
    <property type="term" value="F:DNA-binding transcription factor activity"/>
    <property type="evidence" value="ECO:0007669"/>
    <property type="project" value="InterPro"/>
</dbReference>
<sequence>MFQLSFSPKEGEGVLYEQLYRSIRDQIQSGHLQPGERLPGKRSLASSLSVSVNTVDTAYQMLCAEGYLESRPRSGFFVQRYDGPIPPPTCQAPLQPDSPAPRWRYDLSTGGVDLNQFPFRTWGRIQKELLYSQPQLLNRGHGQGDWELRVAIAQYLQANRGVDCLPKQIVVGAGIEYLLGLLAPMLPGVAGLEDPGYQRSWKIFSNHSTPCVPLKVDWQGLCPDSLKESPANIVYVTPSHQFPTGGVLPAGRRAALLQWASDAPGRCLIEDDYDSEFRFHLRPLPSLQGMAGRSGPVVYLTTFSRSLAPGIRIACMVLPTWLLDGFQQRYGHYACTVGRFEQQTLRLFLERGHFTRHLARSRSRYKQKVQTLTSQLKQALPCPLSFHGQHTGLHLVMQLSHGPQESQLVEKARAAGVALTGLSTYAVHSTVPERSLVLGYGALEESQIPALCQTLSQCWFGE</sequence>
<dbReference type="Pfam" id="PF00392">
    <property type="entry name" value="GntR"/>
    <property type="match status" value="1"/>
</dbReference>
<name>A0A948T1M7_9FIRM</name>
<dbReference type="InterPro" id="IPR036390">
    <property type="entry name" value="WH_DNA-bd_sf"/>
</dbReference>
<evidence type="ECO:0000256" key="5">
    <source>
        <dbReference type="ARBA" id="ARBA00023163"/>
    </source>
</evidence>
<keyword evidence="7" id="KW-0032">Aminotransferase</keyword>
<dbReference type="GO" id="GO:0003677">
    <property type="term" value="F:DNA binding"/>
    <property type="evidence" value="ECO:0007669"/>
    <property type="project" value="UniProtKB-KW"/>
</dbReference>
<dbReference type="SUPFAM" id="SSF46785">
    <property type="entry name" value="Winged helix' DNA-binding domain"/>
    <property type="match status" value="1"/>
</dbReference>
<feature type="domain" description="HTH gntR-type" evidence="6">
    <location>
        <begin position="13"/>
        <end position="81"/>
    </location>
</feature>
<gene>
    <name evidence="7" type="ORF">H9882_01565</name>
</gene>
<evidence type="ECO:0000313" key="8">
    <source>
        <dbReference type="Proteomes" id="UP000713596"/>
    </source>
</evidence>
<dbReference type="Gene3D" id="3.40.640.10">
    <property type="entry name" value="Type I PLP-dependent aspartate aminotransferase-like (Major domain)"/>
    <property type="match status" value="1"/>
</dbReference>
<dbReference type="EMBL" id="JAHLFP010000009">
    <property type="protein sequence ID" value="MBU3805581.1"/>
    <property type="molecule type" value="Genomic_DNA"/>
</dbReference>
<evidence type="ECO:0000256" key="2">
    <source>
        <dbReference type="ARBA" id="ARBA00022898"/>
    </source>
</evidence>
<comment type="caution">
    <text evidence="7">The sequence shown here is derived from an EMBL/GenBank/DDBJ whole genome shotgun (WGS) entry which is preliminary data.</text>
</comment>
<accession>A0A948T1M7</accession>
<evidence type="ECO:0000313" key="7">
    <source>
        <dbReference type="EMBL" id="MBU3805581.1"/>
    </source>
</evidence>
<keyword evidence="2" id="KW-0663">Pyridoxal phosphate</keyword>